<reference evidence="1 2" key="1">
    <citation type="submission" date="2015-04" db="EMBL/GenBank/DDBJ databases">
        <authorList>
            <person name="Syromyatnikov M.Y."/>
            <person name="Popov V.N."/>
        </authorList>
    </citation>
    <scope>NUCLEOTIDE SEQUENCE [LARGE SCALE GENOMIC DNA]</scope>
</reference>
<evidence type="ECO:0000313" key="1">
    <source>
        <dbReference type="EMBL" id="CRK89893.1"/>
    </source>
</evidence>
<organism evidence="1 2">
    <name type="scientific">Clunio marinus</name>
    <dbReference type="NCBI Taxonomy" id="568069"/>
    <lineage>
        <taxon>Eukaryota</taxon>
        <taxon>Metazoa</taxon>
        <taxon>Ecdysozoa</taxon>
        <taxon>Arthropoda</taxon>
        <taxon>Hexapoda</taxon>
        <taxon>Insecta</taxon>
        <taxon>Pterygota</taxon>
        <taxon>Neoptera</taxon>
        <taxon>Endopterygota</taxon>
        <taxon>Diptera</taxon>
        <taxon>Nematocera</taxon>
        <taxon>Chironomoidea</taxon>
        <taxon>Chironomidae</taxon>
        <taxon>Clunio</taxon>
    </lineage>
</organism>
<dbReference type="Proteomes" id="UP000183832">
    <property type="component" value="Unassembled WGS sequence"/>
</dbReference>
<accession>A0A1J1HPB6</accession>
<gene>
    <name evidence="1" type="ORF">CLUMA_CG003625</name>
</gene>
<proteinExistence type="predicted"/>
<evidence type="ECO:0000313" key="2">
    <source>
        <dbReference type="Proteomes" id="UP000183832"/>
    </source>
</evidence>
<name>A0A1J1HPB6_9DIPT</name>
<dbReference type="EMBL" id="CVRI01000015">
    <property type="protein sequence ID" value="CRK89893.1"/>
    <property type="molecule type" value="Genomic_DNA"/>
</dbReference>
<sequence>MVVVDVIVSFLISKHFAIRCHRIIDKNVWHAVTTSIFLFWSCVTTHFTLGTRQYQMFEQSLLQTNDFFSDETKRTDCSFP</sequence>
<dbReference type="AlphaFoldDB" id="A0A1J1HPB6"/>
<protein>
    <submittedName>
        <fullName evidence="1">CLUMA_CG003625, isoform A</fullName>
    </submittedName>
</protein>
<keyword evidence="2" id="KW-1185">Reference proteome</keyword>